<evidence type="ECO:0000313" key="1">
    <source>
        <dbReference type="EMBL" id="KAI3789800.1"/>
    </source>
</evidence>
<comment type="caution">
    <text evidence="1">The sequence shown here is derived from an EMBL/GenBank/DDBJ whole genome shotgun (WGS) entry which is preliminary data.</text>
</comment>
<dbReference type="Proteomes" id="UP001055811">
    <property type="component" value="Linkage Group LG01"/>
</dbReference>
<sequence length="706" mass="79422">MLNVTPSSSRRLLHISYALVSRRYISNGYCCHTQFGPSKINDAFDYLDHLLRGCTNYRQSKQIHAQIVVLDGLSTAFLSSRLVSIYGRFELLNDARKVFESVPIECLLSSTMIWNSMLRAYIQNGQCRETLEVYSRMKDIGVLADDFSFPLVVRACAMMGNRKSCALLHCHALLTGFQDNLHVANELLAAYGKLGQMDIAHQLFDKMLMRNHISWNTMVSGFAFNNDYKGALEIFQKMELDGWEPNHVTWTSLLSSHARCGHHQETLRLYNVMRRKGIKATAQSLAVVVSTCNNSNKGRELHGYVIKAGLENYSFTKNSLLCMYGRHGALQAAECLFSEIKRKSLESWNGLITSYTQVGLCDEALSTFLQLKTSERNLMPNVISWSAIISGFVSKGRHEESLKLFRQMQVDKVRPNVVTISTILSVCADLSTIRYGKEIHSHVIRSLIDDNLLIGNGLINVYSKCGSIKEGHVVFKNMVNKDLCSWNTMIKGYGMHGFGESALKTFKQMINDGYTPDGVTFVSLLSACSHTGLVSEGREIFKKMKTEFGIEPEIEHYACMVDLLGRGGLFQEASEVVKKMKVEPNVCVWGALLNSSRMGMYKNLNWDDGCVEKMLKGSSGSGNYMLVSNMYAGSGRWEESAKVRVSARAQGLTKTPGQSWIELNKTVHMFTAGEFVESEMKEVDTVLKILNYQMKMEDAYLVSFEY</sequence>
<organism evidence="1 2">
    <name type="scientific">Cichorium intybus</name>
    <name type="common">Chicory</name>
    <dbReference type="NCBI Taxonomy" id="13427"/>
    <lineage>
        <taxon>Eukaryota</taxon>
        <taxon>Viridiplantae</taxon>
        <taxon>Streptophyta</taxon>
        <taxon>Embryophyta</taxon>
        <taxon>Tracheophyta</taxon>
        <taxon>Spermatophyta</taxon>
        <taxon>Magnoliopsida</taxon>
        <taxon>eudicotyledons</taxon>
        <taxon>Gunneridae</taxon>
        <taxon>Pentapetalae</taxon>
        <taxon>asterids</taxon>
        <taxon>campanulids</taxon>
        <taxon>Asterales</taxon>
        <taxon>Asteraceae</taxon>
        <taxon>Cichorioideae</taxon>
        <taxon>Cichorieae</taxon>
        <taxon>Cichoriinae</taxon>
        <taxon>Cichorium</taxon>
    </lineage>
</organism>
<evidence type="ECO:0000313" key="2">
    <source>
        <dbReference type="Proteomes" id="UP001055811"/>
    </source>
</evidence>
<gene>
    <name evidence="1" type="ORF">L2E82_02604</name>
</gene>
<accession>A0ACB9H3Q4</accession>
<reference evidence="1 2" key="2">
    <citation type="journal article" date="2022" name="Mol. Ecol. Resour.">
        <title>The genomes of chicory, endive, great burdock and yacon provide insights into Asteraceae paleo-polyploidization history and plant inulin production.</title>
        <authorList>
            <person name="Fan W."/>
            <person name="Wang S."/>
            <person name="Wang H."/>
            <person name="Wang A."/>
            <person name="Jiang F."/>
            <person name="Liu H."/>
            <person name="Zhao H."/>
            <person name="Xu D."/>
            <person name="Zhang Y."/>
        </authorList>
    </citation>
    <scope>NUCLEOTIDE SEQUENCE [LARGE SCALE GENOMIC DNA]</scope>
    <source>
        <strain evidence="2">cv. Punajuju</strain>
        <tissue evidence="1">Leaves</tissue>
    </source>
</reference>
<protein>
    <submittedName>
        <fullName evidence="1">Uncharacterized protein</fullName>
    </submittedName>
</protein>
<dbReference type="EMBL" id="CM042009">
    <property type="protein sequence ID" value="KAI3789800.1"/>
    <property type="molecule type" value="Genomic_DNA"/>
</dbReference>
<keyword evidence="2" id="KW-1185">Reference proteome</keyword>
<reference evidence="2" key="1">
    <citation type="journal article" date="2022" name="Mol. Ecol. Resour.">
        <title>The genomes of chicory, endive, great burdock and yacon provide insights into Asteraceae palaeo-polyploidization history and plant inulin production.</title>
        <authorList>
            <person name="Fan W."/>
            <person name="Wang S."/>
            <person name="Wang H."/>
            <person name="Wang A."/>
            <person name="Jiang F."/>
            <person name="Liu H."/>
            <person name="Zhao H."/>
            <person name="Xu D."/>
            <person name="Zhang Y."/>
        </authorList>
    </citation>
    <scope>NUCLEOTIDE SEQUENCE [LARGE SCALE GENOMIC DNA]</scope>
    <source>
        <strain evidence="2">cv. Punajuju</strain>
    </source>
</reference>
<name>A0ACB9H3Q4_CICIN</name>
<proteinExistence type="predicted"/>